<dbReference type="Proteomes" id="UP000054396">
    <property type="component" value="Unassembled WGS sequence"/>
</dbReference>
<dbReference type="CDD" id="cd03809">
    <property type="entry name" value="GT4_MtfB-like"/>
    <property type="match status" value="1"/>
</dbReference>
<dbReference type="OrthoDB" id="9790710at2"/>
<dbReference type="STRING" id="1685382.AVJ23_12390"/>
<comment type="caution">
    <text evidence="2">The sequence shown here is derived from an EMBL/GenBank/DDBJ whole genome shotgun (WGS) entry which is preliminary data.</text>
</comment>
<organism evidence="2 3">
    <name type="scientific">Pseudoponticoccus marisrubri</name>
    <dbReference type="NCBI Taxonomy" id="1685382"/>
    <lineage>
        <taxon>Bacteria</taxon>
        <taxon>Pseudomonadati</taxon>
        <taxon>Pseudomonadota</taxon>
        <taxon>Alphaproteobacteria</taxon>
        <taxon>Rhodobacterales</taxon>
        <taxon>Roseobacteraceae</taxon>
        <taxon>Pseudoponticoccus</taxon>
    </lineage>
</organism>
<dbReference type="Pfam" id="PF00534">
    <property type="entry name" value="Glycos_transf_1"/>
    <property type="match status" value="1"/>
</dbReference>
<dbReference type="AlphaFoldDB" id="A0A0W7WJL9"/>
<protein>
    <submittedName>
        <fullName evidence="2">Glycosyl transferase</fullName>
    </submittedName>
</protein>
<sequence>MGITRPEARLLDLTRLVSRAGRPMTGVDRVEFAYLRQLLEEGPLYGLVRSSLGFVLLDAAGCAQLRDRLTHGGWGPPDRLSRIKRGLDPTRARAEADLRRICRDRCLPIGLSRMLRRHLPQGVHYINTGHTNLTDRVLSALTGVGARIAVLIHDTIPLDAPEYQRPETALRFRRFLTRAAGRADLLICNSYQTQADITRHLGAGRVPPCVVAHLGIDPPVPGVAPRGPWQGAPYFVTLGTIEPRKNHAFLLDLWPEVAPAHLLICGSRGWRNEAVFERLDARPERVHELPGLPDSEIAALMQGANGVLFPSLAEGYGLPPIEAAALGVPVVCNDLSIYREILEDIPIYAPVTDRYLWATTISMLAKDDRAAQSASADRIREFAPPTWEAHFKTVLNLI</sequence>
<dbReference type="RefSeq" id="WP_058862503.1">
    <property type="nucleotide sequence ID" value="NZ_LPXO01000006.1"/>
</dbReference>
<accession>A0A0W7WJL9</accession>
<reference evidence="2 3" key="1">
    <citation type="submission" date="2015-12" db="EMBL/GenBank/DDBJ databases">
        <authorList>
            <person name="Shamseldin A."/>
            <person name="Moawad H."/>
            <person name="Abd El-Rahim W.M."/>
            <person name="Sadowsky M.J."/>
        </authorList>
    </citation>
    <scope>NUCLEOTIDE SEQUENCE [LARGE SCALE GENOMIC DNA]</scope>
    <source>
        <strain evidence="2 3">SJ5A-1</strain>
    </source>
</reference>
<dbReference type="PANTHER" id="PTHR46401:SF8">
    <property type="entry name" value="BLL6006 PROTEIN"/>
    <property type="match status" value="1"/>
</dbReference>
<dbReference type="GO" id="GO:0016757">
    <property type="term" value="F:glycosyltransferase activity"/>
    <property type="evidence" value="ECO:0007669"/>
    <property type="project" value="InterPro"/>
</dbReference>
<dbReference type="PANTHER" id="PTHR46401">
    <property type="entry name" value="GLYCOSYLTRANSFERASE WBBK-RELATED"/>
    <property type="match status" value="1"/>
</dbReference>
<dbReference type="EMBL" id="LPXO01000006">
    <property type="protein sequence ID" value="KUF10664.1"/>
    <property type="molecule type" value="Genomic_DNA"/>
</dbReference>
<gene>
    <name evidence="2" type="ORF">AVJ23_12390</name>
</gene>
<keyword evidence="3" id="KW-1185">Reference proteome</keyword>
<evidence type="ECO:0000259" key="1">
    <source>
        <dbReference type="Pfam" id="PF00534"/>
    </source>
</evidence>
<dbReference type="SUPFAM" id="SSF53756">
    <property type="entry name" value="UDP-Glycosyltransferase/glycogen phosphorylase"/>
    <property type="match status" value="1"/>
</dbReference>
<name>A0A0W7WJL9_9RHOB</name>
<proteinExistence type="predicted"/>
<dbReference type="InterPro" id="IPR001296">
    <property type="entry name" value="Glyco_trans_1"/>
</dbReference>
<evidence type="ECO:0000313" key="2">
    <source>
        <dbReference type="EMBL" id="KUF10664.1"/>
    </source>
</evidence>
<dbReference type="Gene3D" id="3.40.50.2000">
    <property type="entry name" value="Glycogen Phosphorylase B"/>
    <property type="match status" value="1"/>
</dbReference>
<keyword evidence="2" id="KW-0808">Transferase</keyword>
<feature type="domain" description="Glycosyl transferase family 1" evidence="1">
    <location>
        <begin position="231"/>
        <end position="344"/>
    </location>
</feature>
<evidence type="ECO:0000313" key="3">
    <source>
        <dbReference type="Proteomes" id="UP000054396"/>
    </source>
</evidence>